<sequence length="442" mass="47911">MNDDTPKEVAWHFGIATALSVSLCAAPFVPEAILAYAGYRFLRHFTYGWRNWRAPGRVPHHLGRRGYRDETTRRRGDATWPIGLAKTGQVWLRREDLVQGVAIEGDDPQWQTLAINNLVFGACINRMGAIVVQGIVRPVLEDDANPDDQEADEKEEMLAQGFAELARPFGRDNEVYSIDLDAVPRPPLRITASTLAAAIADMRLGPEAETLHGALMPFIEMVAQRRKKNPLELYAAFVDAVALDRLVAGKYEIDLHEVSADEITSADGAALQAAIDPIRAIPKTIRETGRIALAAHASEIAGLKSVSLTEGLELCSAISARGIVCIRPSSPLTTALVIARCVEALMDGKPGHAADNLIHVVYHEELSGTLARRFRAAAVRAGAIGSLSLPARPPGHIHKATRKITAVRIQGSTWNPEGAIGTAKVISTIKDCSFTLDIEMPA</sequence>
<organism evidence="1 2">
    <name type="scientific">Methylobacterium platani</name>
    <dbReference type="NCBI Taxonomy" id="427683"/>
    <lineage>
        <taxon>Bacteria</taxon>
        <taxon>Pseudomonadati</taxon>
        <taxon>Pseudomonadota</taxon>
        <taxon>Alphaproteobacteria</taxon>
        <taxon>Hyphomicrobiales</taxon>
        <taxon>Methylobacteriaceae</taxon>
        <taxon>Methylobacterium</taxon>
    </lineage>
</organism>
<evidence type="ECO:0000313" key="2">
    <source>
        <dbReference type="Proteomes" id="UP000078316"/>
    </source>
</evidence>
<dbReference type="RefSeq" id="WP_048432304.1">
    <property type="nucleotide sequence ID" value="NZ_LWHQ01000019.1"/>
</dbReference>
<dbReference type="OrthoDB" id="7976795at2"/>
<proteinExistence type="predicted"/>
<name>A0A179SBA3_9HYPH</name>
<accession>A0A179SBA3</accession>
<comment type="caution">
    <text evidence="1">The sequence shown here is derived from an EMBL/GenBank/DDBJ whole genome shotgun (WGS) entry which is preliminary data.</text>
</comment>
<gene>
    <name evidence="1" type="ORF">A5481_11295</name>
</gene>
<reference evidence="1 2" key="1">
    <citation type="submission" date="2016-04" db="EMBL/GenBank/DDBJ databases">
        <authorList>
            <person name="Evans L.H."/>
            <person name="Alamgir A."/>
            <person name="Owens N."/>
            <person name="Weber N.D."/>
            <person name="Virtaneva K."/>
            <person name="Barbian K."/>
            <person name="Babar A."/>
            <person name="Rosenke K."/>
        </authorList>
    </citation>
    <scope>NUCLEOTIDE SEQUENCE [LARGE SCALE GENOMIC DNA]</scope>
    <source>
        <strain evidence="1 2">PMB02</strain>
    </source>
</reference>
<dbReference type="STRING" id="427683.A5481_11295"/>
<dbReference type="Proteomes" id="UP000078316">
    <property type="component" value="Unassembled WGS sequence"/>
</dbReference>
<evidence type="ECO:0000313" key="1">
    <source>
        <dbReference type="EMBL" id="OAS25074.1"/>
    </source>
</evidence>
<dbReference type="EMBL" id="LWHQ01000019">
    <property type="protein sequence ID" value="OAS25074.1"/>
    <property type="molecule type" value="Genomic_DNA"/>
</dbReference>
<dbReference type="AlphaFoldDB" id="A0A179SBA3"/>
<protein>
    <submittedName>
        <fullName evidence="1">Uncharacterized protein</fullName>
    </submittedName>
</protein>